<keyword evidence="2" id="KW-1185">Reference proteome</keyword>
<sequence length="141" mass="15747">MSLRISSSWITLACGSDRLGNDWYRDYATELVPILTQLYNLWYIAGVFPDSFLEADIFCLKKAGDASNPLNYRPLALLNSDYKVFTRILATRVSRTLPGIIHPNQNGFVPGRTIHATIDLFDVAQIMSGIDCDEEDAVALC</sequence>
<protein>
    <submittedName>
        <fullName evidence="1">Uncharacterized protein</fullName>
    </submittedName>
</protein>
<accession>A0A329S3Z3</accession>
<gene>
    <name evidence="1" type="ORF">PC110_g13331</name>
</gene>
<dbReference type="Proteomes" id="UP000251314">
    <property type="component" value="Unassembled WGS sequence"/>
</dbReference>
<dbReference type="AlphaFoldDB" id="A0A329S3Z3"/>
<organism evidence="1 2">
    <name type="scientific">Phytophthora cactorum</name>
    <dbReference type="NCBI Taxonomy" id="29920"/>
    <lineage>
        <taxon>Eukaryota</taxon>
        <taxon>Sar</taxon>
        <taxon>Stramenopiles</taxon>
        <taxon>Oomycota</taxon>
        <taxon>Peronosporomycetes</taxon>
        <taxon>Peronosporales</taxon>
        <taxon>Peronosporaceae</taxon>
        <taxon>Phytophthora</taxon>
    </lineage>
</organism>
<dbReference type="EMBL" id="MJFZ01000378">
    <property type="protein sequence ID" value="RAW30298.1"/>
    <property type="molecule type" value="Genomic_DNA"/>
</dbReference>
<reference evidence="1 2" key="1">
    <citation type="submission" date="2018-01" db="EMBL/GenBank/DDBJ databases">
        <title>Draft genome of the strawberry crown rot pathogen Phytophthora cactorum.</title>
        <authorList>
            <person name="Armitage A.D."/>
            <person name="Lysoe E."/>
            <person name="Nellist C.F."/>
            <person name="Harrison R.J."/>
            <person name="Brurberg M.B."/>
        </authorList>
    </citation>
    <scope>NUCLEOTIDE SEQUENCE [LARGE SCALE GENOMIC DNA]</scope>
    <source>
        <strain evidence="1 2">10300</strain>
    </source>
</reference>
<proteinExistence type="predicted"/>
<dbReference type="OrthoDB" id="125294at2759"/>
<evidence type="ECO:0000313" key="2">
    <source>
        <dbReference type="Proteomes" id="UP000251314"/>
    </source>
</evidence>
<comment type="caution">
    <text evidence="1">The sequence shown here is derived from an EMBL/GenBank/DDBJ whole genome shotgun (WGS) entry which is preliminary data.</text>
</comment>
<dbReference type="PANTHER" id="PTHR19446">
    <property type="entry name" value="REVERSE TRANSCRIPTASES"/>
    <property type="match status" value="1"/>
</dbReference>
<dbReference type="STRING" id="29920.A0A329S3Z3"/>
<name>A0A329S3Z3_9STRA</name>
<evidence type="ECO:0000313" key="1">
    <source>
        <dbReference type="EMBL" id="RAW30298.1"/>
    </source>
</evidence>
<dbReference type="VEuPathDB" id="FungiDB:PC110_g13331"/>